<proteinExistence type="predicted"/>
<dbReference type="Proteomes" id="UP001296873">
    <property type="component" value="Unassembled WGS sequence"/>
</dbReference>
<evidence type="ECO:0000259" key="1">
    <source>
        <dbReference type="Pfam" id="PF02698"/>
    </source>
</evidence>
<gene>
    <name evidence="2" type="ORF">CKO28_06040</name>
</gene>
<evidence type="ECO:0000313" key="3">
    <source>
        <dbReference type="Proteomes" id="UP001296873"/>
    </source>
</evidence>
<protein>
    <recommendedName>
        <fullName evidence="1">DUF218 domain-containing protein</fullName>
    </recommendedName>
</protein>
<accession>A0ABS1DBT0</accession>
<reference evidence="2 3" key="1">
    <citation type="journal article" date="2020" name="Microorganisms">
        <title>Osmotic Adaptation and Compatible Solute Biosynthesis of Phototrophic Bacteria as Revealed from Genome Analyses.</title>
        <authorList>
            <person name="Imhoff J.F."/>
            <person name="Rahn T."/>
            <person name="Kunzel S."/>
            <person name="Keller A."/>
            <person name="Neulinger S.C."/>
        </authorList>
    </citation>
    <scope>NUCLEOTIDE SEQUENCE [LARGE SCALE GENOMIC DNA]</scope>
    <source>
        <strain evidence="2 3">DSM 9895</strain>
    </source>
</reference>
<sequence>MRNGPGILVHGYHLHAPGWATVMWGEPPYRMGRLPRAILAASQLGVRTMVVGSGASAADGYSEAAWAIDLLWSRWGLLADFQALADADLTGLRAHLVDRVILDEQATKTREEIARAATTFNGMACHGMTLVTSPFHAPRALRDAASHLAATGLTGLSNALYVAVADTNPPATLTREVAIAEPPHRPDRPSTGLAAQMTRLQALPPAQQMAAADRLAAWLDGLSEAEMSGHDDERVAEAGAPVI</sequence>
<evidence type="ECO:0000313" key="2">
    <source>
        <dbReference type="EMBL" id="MBK1667592.1"/>
    </source>
</evidence>
<keyword evidence="3" id="KW-1185">Reference proteome</keyword>
<dbReference type="RefSeq" id="WP_200339752.1">
    <property type="nucleotide sequence ID" value="NZ_NRRL01000009.1"/>
</dbReference>
<dbReference type="Pfam" id="PF02698">
    <property type="entry name" value="DUF218"/>
    <property type="match status" value="1"/>
</dbReference>
<dbReference type="InterPro" id="IPR003848">
    <property type="entry name" value="DUF218"/>
</dbReference>
<organism evidence="2 3">
    <name type="scientific">Rhodovibrio sodomensis</name>
    <dbReference type="NCBI Taxonomy" id="1088"/>
    <lineage>
        <taxon>Bacteria</taxon>
        <taxon>Pseudomonadati</taxon>
        <taxon>Pseudomonadota</taxon>
        <taxon>Alphaproteobacteria</taxon>
        <taxon>Rhodospirillales</taxon>
        <taxon>Rhodovibrionaceae</taxon>
        <taxon>Rhodovibrio</taxon>
    </lineage>
</organism>
<dbReference type="EMBL" id="NRRL01000009">
    <property type="protein sequence ID" value="MBK1667592.1"/>
    <property type="molecule type" value="Genomic_DNA"/>
</dbReference>
<feature type="domain" description="DUF218" evidence="1">
    <location>
        <begin position="33"/>
        <end position="147"/>
    </location>
</feature>
<comment type="caution">
    <text evidence="2">The sequence shown here is derived from an EMBL/GenBank/DDBJ whole genome shotgun (WGS) entry which is preliminary data.</text>
</comment>
<name>A0ABS1DBT0_9PROT</name>